<protein>
    <recommendedName>
        <fullName evidence="3">DUF982 domain-containing protein</fullName>
    </recommendedName>
</protein>
<dbReference type="Gene3D" id="6.10.250.730">
    <property type="match status" value="1"/>
</dbReference>
<accession>A0A7W8UFB3</accession>
<sequence length="100" mass="11218">MNKRDIPWRHPLKVTLRDGMDRTFASVYDALDFLENEWPQKRGASYDRAILACRRGLSGLAPAEVAREAFIAACLETGLPAVVAAPLPYRRSGHLPWARV</sequence>
<dbReference type="AlphaFoldDB" id="A0A7W8UFB3"/>
<proteinExistence type="predicted"/>
<dbReference type="Pfam" id="PF06169">
    <property type="entry name" value="DUF982"/>
    <property type="match status" value="1"/>
</dbReference>
<comment type="caution">
    <text evidence="1">The sequence shown here is derived from an EMBL/GenBank/DDBJ whole genome shotgun (WGS) entry which is preliminary data.</text>
</comment>
<dbReference type="InterPro" id="IPR010385">
    <property type="entry name" value="DUF982"/>
</dbReference>
<dbReference type="Proteomes" id="UP000585507">
    <property type="component" value="Unassembled WGS sequence"/>
</dbReference>
<evidence type="ECO:0000313" key="1">
    <source>
        <dbReference type="EMBL" id="MBB5537729.1"/>
    </source>
</evidence>
<evidence type="ECO:0000313" key="2">
    <source>
        <dbReference type="Proteomes" id="UP000585507"/>
    </source>
</evidence>
<gene>
    <name evidence="1" type="ORF">GGD55_004449</name>
</gene>
<evidence type="ECO:0008006" key="3">
    <source>
        <dbReference type="Google" id="ProtNLM"/>
    </source>
</evidence>
<dbReference type="RefSeq" id="WP_026203357.1">
    <property type="nucleotide sequence ID" value="NZ_JACHBK010000010.1"/>
</dbReference>
<organism evidence="1 2">
    <name type="scientific">Rhizobium giardinii</name>
    <dbReference type="NCBI Taxonomy" id="56731"/>
    <lineage>
        <taxon>Bacteria</taxon>
        <taxon>Pseudomonadati</taxon>
        <taxon>Pseudomonadota</taxon>
        <taxon>Alphaproteobacteria</taxon>
        <taxon>Hyphomicrobiales</taxon>
        <taxon>Rhizobiaceae</taxon>
        <taxon>Rhizobium/Agrobacterium group</taxon>
        <taxon>Rhizobium</taxon>
    </lineage>
</organism>
<name>A0A7W8UFB3_9HYPH</name>
<dbReference type="EMBL" id="JACHBK010000010">
    <property type="protein sequence ID" value="MBB5537729.1"/>
    <property type="molecule type" value="Genomic_DNA"/>
</dbReference>
<reference evidence="1 2" key="1">
    <citation type="submission" date="2020-08" db="EMBL/GenBank/DDBJ databases">
        <title>Genomic Encyclopedia of Type Strains, Phase IV (KMG-V): Genome sequencing to study the core and pangenomes of soil and plant-associated prokaryotes.</title>
        <authorList>
            <person name="Whitman W."/>
        </authorList>
    </citation>
    <scope>NUCLEOTIDE SEQUENCE [LARGE SCALE GENOMIC DNA]</scope>
    <source>
        <strain evidence="1 2">SEMIA 4084</strain>
    </source>
</reference>
<keyword evidence="2" id="KW-1185">Reference proteome</keyword>